<feature type="compositionally biased region" description="Low complexity" evidence="1">
    <location>
        <begin position="488"/>
        <end position="498"/>
    </location>
</feature>
<organism evidence="2 3">
    <name type="scientific">Camelus dromedarius</name>
    <name type="common">Dromedary</name>
    <name type="synonym">Arabian camel</name>
    <dbReference type="NCBI Taxonomy" id="9838"/>
    <lineage>
        <taxon>Eukaryota</taxon>
        <taxon>Metazoa</taxon>
        <taxon>Chordata</taxon>
        <taxon>Craniata</taxon>
        <taxon>Vertebrata</taxon>
        <taxon>Euteleostomi</taxon>
        <taxon>Mammalia</taxon>
        <taxon>Eutheria</taxon>
        <taxon>Laurasiatheria</taxon>
        <taxon>Artiodactyla</taxon>
        <taxon>Tylopoda</taxon>
        <taxon>Camelidae</taxon>
        <taxon>Camelus</taxon>
    </lineage>
</organism>
<accession>A0A5N4E244</accession>
<feature type="compositionally biased region" description="Polar residues" evidence="1">
    <location>
        <begin position="440"/>
        <end position="449"/>
    </location>
</feature>
<feature type="region of interest" description="Disordered" evidence="1">
    <location>
        <begin position="473"/>
        <end position="498"/>
    </location>
</feature>
<feature type="compositionally biased region" description="Basic and acidic residues" evidence="1">
    <location>
        <begin position="248"/>
        <end position="258"/>
    </location>
</feature>
<feature type="region of interest" description="Disordered" evidence="1">
    <location>
        <begin position="412"/>
        <end position="458"/>
    </location>
</feature>
<dbReference type="EMBL" id="JWIN03000006">
    <property type="protein sequence ID" value="KAB1277360.1"/>
    <property type="molecule type" value="Genomic_DNA"/>
</dbReference>
<feature type="region of interest" description="Disordered" evidence="1">
    <location>
        <begin position="241"/>
        <end position="266"/>
    </location>
</feature>
<evidence type="ECO:0000256" key="1">
    <source>
        <dbReference type="SAM" id="MobiDB-lite"/>
    </source>
</evidence>
<reference evidence="2 3" key="1">
    <citation type="journal article" date="2019" name="Mol. Ecol. Resour.">
        <title>Improving Illumina assemblies with Hi-C and long reads: an example with the North African dromedary.</title>
        <authorList>
            <person name="Elbers J.P."/>
            <person name="Rogers M.F."/>
            <person name="Perelman P.L."/>
            <person name="Proskuryakova A.A."/>
            <person name="Serdyukova N.A."/>
            <person name="Johnson W.E."/>
            <person name="Horin P."/>
            <person name="Corander J."/>
            <person name="Murphy D."/>
            <person name="Burger P.A."/>
        </authorList>
    </citation>
    <scope>NUCLEOTIDE SEQUENCE [LARGE SCALE GENOMIC DNA]</scope>
    <source>
        <strain evidence="2">Drom800</strain>
        <tissue evidence="2">Blood</tissue>
    </source>
</reference>
<proteinExistence type="predicted"/>
<gene>
    <name evidence="2" type="ORF">Cadr_000006158</name>
</gene>
<feature type="compositionally biased region" description="Basic and acidic residues" evidence="1">
    <location>
        <begin position="473"/>
        <end position="485"/>
    </location>
</feature>
<sequence>MWKLRHRMSLAWGPDLWLLCPYRVHQTWSLVPRGSVVSLLCLSTQHWLTRGGKQLVQGHTAEAGCEHSLKRKCSENASSPCRWELFLLLSHIASLPPTLTVLSPPCQQQGGLPVFTLSPTASPPPPQAWKECSSCCVLPYCWGNAEPRTWQGCISRASSTVVTGLGLEPRFPKPLSFCHCLPLEGRPWNRQLAHAGPHCLASYPHPGLDPAGYVLWRHPGRCTIPELTIRFHQGSAQLVSQGRYPGHVPRDRTGRQETQDPSSWPKAELRGFLSRGKVGRVQKLCLTVKQGGEDMGGLTSAPLPRCVRPALERWGKQGPEKLSCYSRVTQLVNSVHLSCLTGSLHWAGDRQPSGSQLKLKHWTCQSPGGRGQGQVGQQLLAQSHKLDDMRALKTRGGPSTWVWIAVRRDPGKQSSRYQGRKSIPARHNHTSKNPEECGKASSSVLSEAQGQKEGDRMQEGAVRLGNQIRIRESEEPGFCRKEGRSGRKSGSSHIGASSPSSLLLKGGFPIQCHAGRDCTRAVRLLLGVVAPAQQLTKPGWGAWELLLREGDVSGLEDVWGLGKKEGKLSQVPKSAALRQVTQISRKGAYSLLGKGPLPGGEAGRTELSLPDAALRASASQPNPEKTSISAGRKAGRLKVREGFQGCHARSILGSTVYQLGDLGQIDPSLLQDSVATPLKCDFEEGEALQAESLESVSGGDVTSALP</sequence>
<protein>
    <submittedName>
        <fullName evidence="2">Uncharacterized protein</fullName>
    </submittedName>
</protein>
<evidence type="ECO:0000313" key="2">
    <source>
        <dbReference type="EMBL" id="KAB1277360.1"/>
    </source>
</evidence>
<dbReference type="AlphaFoldDB" id="A0A5N4E244"/>
<evidence type="ECO:0000313" key="3">
    <source>
        <dbReference type="Proteomes" id="UP000299084"/>
    </source>
</evidence>
<name>A0A5N4E244_CAMDR</name>
<keyword evidence="3" id="KW-1185">Reference proteome</keyword>
<dbReference type="Proteomes" id="UP000299084">
    <property type="component" value="Unassembled WGS sequence"/>
</dbReference>
<comment type="caution">
    <text evidence="2">The sequence shown here is derived from an EMBL/GenBank/DDBJ whole genome shotgun (WGS) entry which is preliminary data.</text>
</comment>